<evidence type="ECO:0000256" key="7">
    <source>
        <dbReference type="PIRNR" id="PIRNR000535"/>
    </source>
</evidence>
<gene>
    <name evidence="10" type="primary">pfkB</name>
    <name evidence="10" type="ORF">H8692_05080</name>
</gene>
<evidence type="ECO:0000259" key="9">
    <source>
        <dbReference type="Pfam" id="PF00294"/>
    </source>
</evidence>
<dbReference type="InterPro" id="IPR002173">
    <property type="entry name" value="Carboh/pur_kinase_PfkB_CS"/>
</dbReference>
<evidence type="ECO:0000256" key="3">
    <source>
        <dbReference type="ARBA" id="ARBA00022741"/>
    </source>
</evidence>
<dbReference type="EC" id="2.7.1.144" evidence="7"/>
<dbReference type="GO" id="GO:0009024">
    <property type="term" value="F:tagatose-6-phosphate kinase activity"/>
    <property type="evidence" value="ECO:0007669"/>
    <property type="project" value="UniProtKB-EC"/>
</dbReference>
<dbReference type="CDD" id="cd01164">
    <property type="entry name" value="FruK_PfkB_like"/>
    <property type="match status" value="1"/>
</dbReference>
<keyword evidence="11" id="KW-1185">Reference proteome</keyword>
<dbReference type="NCBIfam" id="TIGR03168">
    <property type="entry name" value="1-PFK"/>
    <property type="match status" value="1"/>
</dbReference>
<dbReference type="GO" id="GO:0005524">
    <property type="term" value="F:ATP binding"/>
    <property type="evidence" value="ECO:0007669"/>
    <property type="project" value="UniProtKB-UniRule"/>
</dbReference>
<comment type="similarity">
    <text evidence="1">Belongs to the carbohydrate kinase pfkB family.</text>
</comment>
<keyword evidence="4 8" id="KW-0418">Kinase</keyword>
<dbReference type="PANTHER" id="PTHR46566">
    <property type="entry name" value="1-PHOSPHOFRUCTOKINASE-RELATED"/>
    <property type="match status" value="1"/>
</dbReference>
<dbReference type="InterPro" id="IPR029056">
    <property type="entry name" value="Ribokinase-like"/>
</dbReference>
<dbReference type="InterPro" id="IPR022463">
    <property type="entry name" value="1-PFruKinase"/>
</dbReference>
<comment type="catalytic activity">
    <reaction evidence="7">
        <text>D-tagatofuranose 6-phosphate + ATP = D-tagatofuranose 1,6-bisphosphate + ADP + H(+)</text>
        <dbReference type="Rhea" id="RHEA:12420"/>
        <dbReference type="ChEBI" id="CHEBI:15378"/>
        <dbReference type="ChEBI" id="CHEBI:30616"/>
        <dbReference type="ChEBI" id="CHEBI:58694"/>
        <dbReference type="ChEBI" id="CHEBI:58695"/>
        <dbReference type="ChEBI" id="CHEBI:456216"/>
        <dbReference type="EC" id="2.7.1.144"/>
    </reaction>
</comment>
<keyword evidence="5 7" id="KW-0067">ATP-binding</keyword>
<accession>A0A926I9K9</accession>
<feature type="domain" description="Carbohydrate kinase PfkB" evidence="9">
    <location>
        <begin position="11"/>
        <end position="285"/>
    </location>
</feature>
<dbReference type="InterPro" id="IPR017583">
    <property type="entry name" value="Tagatose/fructose_Pkinase"/>
</dbReference>
<dbReference type="SUPFAM" id="SSF53613">
    <property type="entry name" value="Ribokinase-like"/>
    <property type="match status" value="1"/>
</dbReference>
<comment type="caution">
    <text evidence="10">The sequence shown here is derived from an EMBL/GenBank/DDBJ whole genome shotgun (WGS) entry which is preliminary data.</text>
</comment>
<dbReference type="InterPro" id="IPR011611">
    <property type="entry name" value="PfkB_dom"/>
</dbReference>
<comment type="pathway">
    <text evidence="7">Carbohydrate metabolism; D-tagatose 6-phosphate degradation; D-glyceraldehyde 3-phosphate and glycerone phosphate from D-tagatose 6-phosphate: step 1/2.</text>
</comment>
<protein>
    <recommendedName>
        <fullName evidence="7">Tagatose-6-phosphate kinase</fullName>
        <ecNumber evidence="7">2.7.1.144</ecNumber>
    </recommendedName>
</protein>
<name>A0A926I9K9_9FIRM</name>
<evidence type="ECO:0000256" key="6">
    <source>
        <dbReference type="ARBA" id="ARBA00047745"/>
    </source>
</evidence>
<keyword evidence="2 7" id="KW-0808">Transferase</keyword>
<comment type="similarity">
    <text evidence="7">Belongs to the carbohydrate kinase PfkB family. LacC subfamily.</text>
</comment>
<evidence type="ECO:0000256" key="4">
    <source>
        <dbReference type="ARBA" id="ARBA00022777"/>
    </source>
</evidence>
<dbReference type="FunFam" id="3.40.1190.20:FF:000001">
    <property type="entry name" value="Phosphofructokinase"/>
    <property type="match status" value="1"/>
</dbReference>
<dbReference type="Pfam" id="PF00294">
    <property type="entry name" value="PfkB"/>
    <property type="match status" value="1"/>
</dbReference>
<dbReference type="GO" id="GO:0008662">
    <property type="term" value="F:1-phosphofructokinase activity"/>
    <property type="evidence" value="ECO:0007669"/>
    <property type="project" value="UniProtKB-UniRule"/>
</dbReference>
<evidence type="ECO:0000256" key="2">
    <source>
        <dbReference type="ARBA" id="ARBA00022679"/>
    </source>
</evidence>
<dbReference type="Gene3D" id="3.40.1190.20">
    <property type="match status" value="1"/>
</dbReference>
<dbReference type="GO" id="GO:0005829">
    <property type="term" value="C:cytosol"/>
    <property type="evidence" value="ECO:0007669"/>
    <property type="project" value="TreeGrafter"/>
</dbReference>
<organism evidence="10 11">
    <name type="scientific">Lentihominibacter hominis</name>
    <dbReference type="NCBI Taxonomy" id="2763645"/>
    <lineage>
        <taxon>Bacteria</taxon>
        <taxon>Bacillati</taxon>
        <taxon>Bacillota</taxon>
        <taxon>Clostridia</taxon>
        <taxon>Peptostreptococcales</taxon>
        <taxon>Anaerovoracaceae</taxon>
        <taxon>Lentihominibacter</taxon>
    </lineage>
</organism>
<evidence type="ECO:0000313" key="11">
    <source>
        <dbReference type="Proteomes" id="UP000610862"/>
    </source>
</evidence>
<comment type="function">
    <text evidence="8">Catalyzes the ATP-dependent phosphorylation of fructose-l-phosphate to fructose-l,6-bisphosphate.</text>
</comment>
<keyword evidence="7" id="KW-0423">Lactose metabolism</keyword>
<evidence type="ECO:0000256" key="8">
    <source>
        <dbReference type="RuleBase" id="RU369061"/>
    </source>
</evidence>
<keyword evidence="3 7" id="KW-0547">Nucleotide-binding</keyword>
<reference evidence="10" key="1">
    <citation type="submission" date="2020-08" db="EMBL/GenBank/DDBJ databases">
        <title>Genome public.</title>
        <authorList>
            <person name="Liu C."/>
            <person name="Sun Q."/>
        </authorList>
    </citation>
    <scope>NUCLEOTIDE SEQUENCE</scope>
    <source>
        <strain evidence="10">NSJ-24</strain>
    </source>
</reference>
<evidence type="ECO:0000256" key="1">
    <source>
        <dbReference type="ARBA" id="ARBA00005380"/>
    </source>
</evidence>
<dbReference type="RefSeq" id="WP_187525102.1">
    <property type="nucleotide sequence ID" value="NZ_JACRTA010000001.1"/>
</dbReference>
<dbReference type="EMBL" id="JACRTA010000001">
    <property type="protein sequence ID" value="MBC8568142.1"/>
    <property type="molecule type" value="Genomic_DNA"/>
</dbReference>
<dbReference type="PANTHER" id="PTHR46566:SF1">
    <property type="entry name" value="1-PHOSPHOFRUCTOKINASE"/>
    <property type="match status" value="1"/>
</dbReference>
<evidence type="ECO:0000256" key="5">
    <source>
        <dbReference type="ARBA" id="ARBA00022840"/>
    </source>
</evidence>
<dbReference type="GO" id="GO:0016052">
    <property type="term" value="P:carbohydrate catabolic process"/>
    <property type="evidence" value="ECO:0007669"/>
    <property type="project" value="UniProtKB-ARBA"/>
</dbReference>
<dbReference type="PIRSF" id="PIRSF000535">
    <property type="entry name" value="1PFK/6PFK/LacC"/>
    <property type="match status" value="1"/>
</dbReference>
<dbReference type="PROSITE" id="PS00584">
    <property type="entry name" value="PFKB_KINASES_2"/>
    <property type="match status" value="1"/>
</dbReference>
<sequence>MIYTITISPAIDYVVHLDLLKEGMTNRSTHEEYFLGGKGINVSQVLKELGVGSVALGFVRGFTGQALESGLRDKGIDTDFIHLTQGITRINVKIKADEETEINGQGTVPTAADFDKLAEKLKKLKDDDILIISGNIPKVLPQDTYDRILKLTKDKKMRIIVDTNGDLLINSLKYRPFLIKPNIDELKDIFGKDISAEEGALKLQESGARNVIVSLGKDGAVLLAEDGNIYRAGVCTGKVLNTVGSGDSMVAGFLVGYMQTGDYKYALDLGSAAGSATALSPGLAENHKIYGCLKELRGTEDVQPK</sequence>
<proteinExistence type="inferred from homology"/>
<dbReference type="Proteomes" id="UP000610862">
    <property type="component" value="Unassembled WGS sequence"/>
</dbReference>
<dbReference type="GO" id="GO:0044281">
    <property type="term" value="P:small molecule metabolic process"/>
    <property type="evidence" value="ECO:0007669"/>
    <property type="project" value="UniProtKB-ARBA"/>
</dbReference>
<dbReference type="AlphaFoldDB" id="A0A926I9K9"/>
<dbReference type="NCBIfam" id="TIGR03828">
    <property type="entry name" value="pfkB"/>
    <property type="match status" value="1"/>
</dbReference>
<evidence type="ECO:0000313" key="10">
    <source>
        <dbReference type="EMBL" id="MBC8568142.1"/>
    </source>
</evidence>
<comment type="catalytic activity">
    <reaction evidence="6 8">
        <text>beta-D-fructose 1-phosphate + ATP = beta-D-fructose 1,6-bisphosphate + ADP + H(+)</text>
        <dbReference type="Rhea" id="RHEA:14213"/>
        <dbReference type="ChEBI" id="CHEBI:15378"/>
        <dbReference type="ChEBI" id="CHEBI:30616"/>
        <dbReference type="ChEBI" id="CHEBI:32966"/>
        <dbReference type="ChEBI" id="CHEBI:138881"/>
        <dbReference type="ChEBI" id="CHEBI:456216"/>
        <dbReference type="EC" id="2.7.1.56"/>
    </reaction>
</comment>
<dbReference type="GO" id="GO:0005988">
    <property type="term" value="P:lactose metabolic process"/>
    <property type="evidence" value="ECO:0007669"/>
    <property type="project" value="UniProtKB-KW"/>
</dbReference>